<dbReference type="InterPro" id="IPR009678">
    <property type="entry name" value="Phage_tail_completion_R"/>
</dbReference>
<gene>
    <name evidence="1" type="ORF">KFZ77_02740</name>
</gene>
<dbReference type="RefSeq" id="WP_264385368.1">
    <property type="nucleotide sequence ID" value="NZ_CP074352.1"/>
</dbReference>
<dbReference type="Pfam" id="PF06891">
    <property type="entry name" value="P2_Phage_GpR"/>
    <property type="match status" value="1"/>
</dbReference>
<accession>A0ABY6JF68</accession>
<dbReference type="EMBL" id="CP074352">
    <property type="protein sequence ID" value="UYU32455.1"/>
    <property type="molecule type" value="Genomic_DNA"/>
</dbReference>
<keyword evidence="2" id="KW-1185">Reference proteome</keyword>
<protein>
    <submittedName>
        <fullName evidence="1">Phage tail protein</fullName>
    </submittedName>
</protein>
<dbReference type="Proteomes" id="UP001156318">
    <property type="component" value="Chromosome"/>
</dbReference>
<reference evidence="1 2" key="1">
    <citation type="submission" date="2021-05" db="EMBL/GenBank/DDBJ databases">
        <title>Isolation, identification, and the growth promoting effects of Pantoea dispersa strain YSD J2 from the aboveground leaves of Cyperus esculentus L.Var. Sativus.</title>
        <authorList>
            <person name="Wang S."/>
            <person name="Tang X.M."/>
            <person name="Huang Y.N."/>
        </authorList>
    </citation>
    <scope>NUCLEOTIDE SEQUENCE [LARGE SCALE GENOMIC DNA]</scope>
    <source>
        <strain evidence="2">YSD YN2</strain>
    </source>
</reference>
<organism evidence="1 2">
    <name type="scientific">Siccibacter colletis</name>
    <dbReference type="NCBI Taxonomy" id="1505757"/>
    <lineage>
        <taxon>Bacteria</taxon>
        <taxon>Pseudomonadati</taxon>
        <taxon>Pseudomonadota</taxon>
        <taxon>Gammaproteobacteria</taxon>
        <taxon>Enterobacterales</taxon>
        <taxon>Enterobacteriaceae</taxon>
        <taxon>Siccibacter</taxon>
    </lineage>
</organism>
<evidence type="ECO:0000313" key="1">
    <source>
        <dbReference type="EMBL" id="UYU32455.1"/>
    </source>
</evidence>
<sequence>MLKPTSLRQALAAAIPDLRDHPDRLRLTTESGRIVSTLAATLSFEAQYQLQLIVSPFTGELEEVVVPLLAWLRVNQPDLMPVNPEQPGGFSWQLATAADGTPQLTILIPLTERALVSQQGETLHATWVPEPPEPAAVTRPVELWMKDELVSRQPTSGS</sequence>
<name>A0ABY6JF68_9ENTR</name>
<proteinExistence type="predicted"/>
<evidence type="ECO:0000313" key="2">
    <source>
        <dbReference type="Proteomes" id="UP001156318"/>
    </source>
</evidence>